<evidence type="ECO:0000313" key="8">
    <source>
        <dbReference type="Proteomes" id="UP000327013"/>
    </source>
</evidence>
<evidence type="ECO:0000256" key="4">
    <source>
        <dbReference type="ARBA" id="ARBA00023136"/>
    </source>
</evidence>
<dbReference type="GO" id="GO:0016020">
    <property type="term" value="C:membrane"/>
    <property type="evidence" value="ECO:0007669"/>
    <property type="project" value="UniProtKB-SubCell"/>
</dbReference>
<sequence length="211" mass="22139">MGPTMLAVRFQHSVTPNTLRSYLTEFLSTFFYVFAVVGLAMSSRKLMPDVSSDASNLVVVAVTNAFALSSAICWPLLIMASLLLKMTVVGQHVPTYTIAEEMTGFGASLMECILTFALVYTIYAAGDTRHGTLGAIGPLAIWFIAGANVLAAGPFSGGSKNPTCAFGSAVTTGNFKNQAVYWVGPLIGAAAADLVYDNVVFPSHAPEGVGL</sequence>
<dbReference type="Proteomes" id="UP000327013">
    <property type="component" value="Unassembled WGS sequence"/>
</dbReference>
<feature type="transmembrane region" description="Helical" evidence="6">
    <location>
        <begin position="132"/>
        <end position="151"/>
    </location>
</feature>
<evidence type="ECO:0000256" key="5">
    <source>
        <dbReference type="RuleBase" id="RU000477"/>
    </source>
</evidence>
<dbReference type="PANTHER" id="PTHR45665:SF27">
    <property type="entry name" value="AQUAPORIN TIP5-1-RELATED"/>
    <property type="match status" value="1"/>
</dbReference>
<evidence type="ECO:0000313" key="7">
    <source>
        <dbReference type="EMBL" id="KAB8481992.1"/>
    </source>
</evidence>
<dbReference type="OrthoDB" id="3222at2759"/>
<comment type="caution">
    <text evidence="7">The sequence shown here is derived from an EMBL/GenBank/DDBJ whole genome shotgun (WGS) entry which is preliminary data.</text>
</comment>
<dbReference type="Gene3D" id="1.20.1080.10">
    <property type="entry name" value="Glycerol uptake facilitator protein"/>
    <property type="match status" value="2"/>
</dbReference>
<feature type="transmembrane region" description="Helical" evidence="6">
    <location>
        <begin position="61"/>
        <end position="84"/>
    </location>
</feature>
<dbReference type="PANTHER" id="PTHR45665">
    <property type="entry name" value="AQUAPORIN-8"/>
    <property type="match status" value="1"/>
</dbReference>
<dbReference type="InterPro" id="IPR034294">
    <property type="entry name" value="Aquaporin_transptr"/>
</dbReference>
<proteinExistence type="inferred from homology"/>
<reference evidence="7 8" key="1">
    <citation type="submission" date="2019-06" db="EMBL/GenBank/DDBJ databases">
        <title>A chromosomal-level reference genome of Carpinus fangiana (Coryloideae, Betulaceae).</title>
        <authorList>
            <person name="Yang X."/>
            <person name="Wang Z."/>
            <person name="Zhang L."/>
            <person name="Hao G."/>
            <person name="Liu J."/>
            <person name="Yang Y."/>
        </authorList>
    </citation>
    <scope>NUCLEOTIDE SEQUENCE [LARGE SCALE GENOMIC DNA]</scope>
    <source>
        <strain evidence="7">Cfa_2016G</strain>
        <tissue evidence="7">Leaf</tissue>
    </source>
</reference>
<evidence type="ECO:0000256" key="1">
    <source>
        <dbReference type="ARBA" id="ARBA00004141"/>
    </source>
</evidence>
<feature type="transmembrane region" description="Helical" evidence="6">
    <location>
        <begin position="21"/>
        <end position="41"/>
    </location>
</feature>
<evidence type="ECO:0008006" key="9">
    <source>
        <dbReference type="Google" id="ProtNLM"/>
    </source>
</evidence>
<protein>
    <recommendedName>
        <fullName evidence="9">Aquaporin</fullName>
    </recommendedName>
</protein>
<dbReference type="AlphaFoldDB" id="A0A5N6L1S0"/>
<feature type="transmembrane region" description="Helical" evidence="6">
    <location>
        <begin position="105"/>
        <end position="126"/>
    </location>
</feature>
<dbReference type="EMBL" id="VIBQ01000046">
    <property type="protein sequence ID" value="KAB8481992.1"/>
    <property type="molecule type" value="Genomic_DNA"/>
</dbReference>
<dbReference type="PRINTS" id="PR00783">
    <property type="entry name" value="MINTRINSICP"/>
</dbReference>
<keyword evidence="2 5" id="KW-0812">Transmembrane</keyword>
<organism evidence="7 8">
    <name type="scientific">Carpinus fangiana</name>
    <dbReference type="NCBI Taxonomy" id="176857"/>
    <lineage>
        <taxon>Eukaryota</taxon>
        <taxon>Viridiplantae</taxon>
        <taxon>Streptophyta</taxon>
        <taxon>Embryophyta</taxon>
        <taxon>Tracheophyta</taxon>
        <taxon>Spermatophyta</taxon>
        <taxon>Magnoliopsida</taxon>
        <taxon>eudicotyledons</taxon>
        <taxon>Gunneridae</taxon>
        <taxon>Pentapetalae</taxon>
        <taxon>rosids</taxon>
        <taxon>fabids</taxon>
        <taxon>Fagales</taxon>
        <taxon>Betulaceae</taxon>
        <taxon>Carpinus</taxon>
    </lineage>
</organism>
<accession>A0A5N6L1S0</accession>
<keyword evidence="3 6" id="KW-1133">Transmembrane helix</keyword>
<dbReference type="InterPro" id="IPR000425">
    <property type="entry name" value="MIP"/>
</dbReference>
<dbReference type="SUPFAM" id="SSF81338">
    <property type="entry name" value="Aquaporin-like"/>
    <property type="match status" value="1"/>
</dbReference>
<evidence type="ECO:0000256" key="3">
    <source>
        <dbReference type="ARBA" id="ARBA00022989"/>
    </source>
</evidence>
<dbReference type="GO" id="GO:0015250">
    <property type="term" value="F:water channel activity"/>
    <property type="evidence" value="ECO:0007669"/>
    <property type="project" value="TreeGrafter"/>
</dbReference>
<evidence type="ECO:0000256" key="2">
    <source>
        <dbReference type="ARBA" id="ARBA00022692"/>
    </source>
</evidence>
<comment type="subcellular location">
    <subcellularLocation>
        <location evidence="1">Membrane</location>
        <topology evidence="1">Multi-pass membrane protein</topology>
    </subcellularLocation>
</comment>
<dbReference type="InterPro" id="IPR023271">
    <property type="entry name" value="Aquaporin-like"/>
</dbReference>
<gene>
    <name evidence="7" type="ORF">FH972_025351</name>
</gene>
<comment type="similarity">
    <text evidence="5">Belongs to the MIP/aquaporin (TC 1.A.8) family.</text>
</comment>
<keyword evidence="8" id="KW-1185">Reference proteome</keyword>
<evidence type="ECO:0000256" key="6">
    <source>
        <dbReference type="SAM" id="Phobius"/>
    </source>
</evidence>
<keyword evidence="5" id="KW-0813">Transport</keyword>
<dbReference type="Pfam" id="PF00230">
    <property type="entry name" value="MIP"/>
    <property type="match status" value="1"/>
</dbReference>
<name>A0A5N6L1S0_9ROSI</name>
<keyword evidence="4 6" id="KW-0472">Membrane</keyword>